<reference evidence="3 4" key="1">
    <citation type="journal article" date="2019" name="Sci. Rep.">
        <title>Orb-weaving spider Araneus ventricosus genome elucidates the spidroin gene catalogue.</title>
        <authorList>
            <person name="Kono N."/>
            <person name="Nakamura H."/>
            <person name="Ohtoshi R."/>
            <person name="Moran D.A.P."/>
            <person name="Shinohara A."/>
            <person name="Yoshida Y."/>
            <person name="Fujiwara M."/>
            <person name="Mori M."/>
            <person name="Tomita M."/>
            <person name="Arakawa K."/>
        </authorList>
    </citation>
    <scope>NUCLEOTIDE SEQUENCE [LARGE SCALE GENOMIC DNA]</scope>
</reference>
<feature type="compositionally biased region" description="Polar residues" evidence="1">
    <location>
        <begin position="1423"/>
        <end position="1432"/>
    </location>
</feature>
<organism evidence="3 4">
    <name type="scientific">Araneus ventricosus</name>
    <name type="common">Orbweaver spider</name>
    <name type="synonym">Epeira ventricosa</name>
    <dbReference type="NCBI Taxonomy" id="182803"/>
    <lineage>
        <taxon>Eukaryota</taxon>
        <taxon>Metazoa</taxon>
        <taxon>Ecdysozoa</taxon>
        <taxon>Arthropoda</taxon>
        <taxon>Chelicerata</taxon>
        <taxon>Arachnida</taxon>
        <taxon>Araneae</taxon>
        <taxon>Araneomorphae</taxon>
        <taxon>Entelegynae</taxon>
        <taxon>Araneoidea</taxon>
        <taxon>Araneidae</taxon>
        <taxon>Araneus</taxon>
    </lineage>
</organism>
<feature type="region of interest" description="Disordered" evidence="1">
    <location>
        <begin position="1875"/>
        <end position="2002"/>
    </location>
</feature>
<dbReference type="PROSITE" id="PS50982">
    <property type="entry name" value="MBD"/>
    <property type="match status" value="1"/>
</dbReference>
<dbReference type="SMART" id="SM00391">
    <property type="entry name" value="MBD"/>
    <property type="match status" value="1"/>
</dbReference>
<dbReference type="Gene3D" id="3.30.890.10">
    <property type="entry name" value="Methyl-cpg-binding Protein 2, Chain A"/>
    <property type="match status" value="1"/>
</dbReference>
<dbReference type="InterPro" id="IPR001739">
    <property type="entry name" value="Methyl_CpG_DNA-bd"/>
</dbReference>
<feature type="region of interest" description="Disordered" evidence="1">
    <location>
        <begin position="1283"/>
        <end position="1305"/>
    </location>
</feature>
<evidence type="ECO:0000259" key="2">
    <source>
        <dbReference type="PROSITE" id="PS50982"/>
    </source>
</evidence>
<proteinExistence type="predicted"/>
<dbReference type="GO" id="GO:0003677">
    <property type="term" value="F:DNA binding"/>
    <property type="evidence" value="ECO:0007669"/>
    <property type="project" value="InterPro"/>
</dbReference>
<comment type="caution">
    <text evidence="3">The sequence shown here is derived from an EMBL/GenBank/DDBJ whole genome shotgun (WGS) entry which is preliminary data.</text>
</comment>
<feature type="compositionally biased region" description="Basic and acidic residues" evidence="1">
    <location>
        <begin position="1042"/>
        <end position="1060"/>
    </location>
</feature>
<feature type="compositionally biased region" description="Polar residues" evidence="1">
    <location>
        <begin position="1875"/>
        <end position="1912"/>
    </location>
</feature>
<protein>
    <recommendedName>
        <fullName evidence="2">MBD domain-containing protein</fullName>
    </recommendedName>
</protein>
<evidence type="ECO:0000256" key="1">
    <source>
        <dbReference type="SAM" id="MobiDB-lite"/>
    </source>
</evidence>
<feature type="compositionally biased region" description="Polar residues" evidence="1">
    <location>
        <begin position="647"/>
        <end position="658"/>
    </location>
</feature>
<feature type="compositionally biased region" description="Polar residues" evidence="1">
    <location>
        <begin position="1487"/>
        <end position="1496"/>
    </location>
</feature>
<feature type="domain" description="MBD" evidence="2">
    <location>
        <begin position="1765"/>
        <end position="1839"/>
    </location>
</feature>
<feature type="region of interest" description="Disordered" evidence="1">
    <location>
        <begin position="1414"/>
        <end position="1514"/>
    </location>
</feature>
<dbReference type="InterPro" id="IPR016177">
    <property type="entry name" value="DNA-bd_dom_sf"/>
</dbReference>
<feature type="compositionally biased region" description="Basic and acidic residues" evidence="1">
    <location>
        <begin position="838"/>
        <end position="858"/>
    </location>
</feature>
<accession>A0A4Y2KWK1</accession>
<feature type="compositionally biased region" description="Basic and acidic residues" evidence="1">
    <location>
        <begin position="661"/>
        <end position="684"/>
    </location>
</feature>
<feature type="compositionally biased region" description="Polar residues" evidence="1">
    <location>
        <begin position="1609"/>
        <end position="1621"/>
    </location>
</feature>
<dbReference type="Pfam" id="PF01429">
    <property type="entry name" value="MBD"/>
    <property type="match status" value="1"/>
</dbReference>
<feature type="compositionally biased region" description="Polar residues" evidence="1">
    <location>
        <begin position="1447"/>
        <end position="1456"/>
    </location>
</feature>
<feature type="compositionally biased region" description="Basic residues" evidence="1">
    <location>
        <begin position="1625"/>
        <end position="1634"/>
    </location>
</feature>
<feature type="compositionally biased region" description="Basic and acidic residues" evidence="1">
    <location>
        <begin position="1437"/>
        <end position="1446"/>
    </location>
</feature>
<feature type="region of interest" description="Disordered" evidence="1">
    <location>
        <begin position="584"/>
        <end position="604"/>
    </location>
</feature>
<feature type="compositionally biased region" description="Polar residues" evidence="1">
    <location>
        <begin position="951"/>
        <end position="960"/>
    </location>
</feature>
<dbReference type="EMBL" id="BGPR01005089">
    <property type="protein sequence ID" value="GBN06668.1"/>
    <property type="molecule type" value="Genomic_DNA"/>
</dbReference>
<feature type="compositionally biased region" description="Basic residues" evidence="1">
    <location>
        <begin position="1460"/>
        <end position="1473"/>
    </location>
</feature>
<feature type="region of interest" description="Disordered" evidence="1">
    <location>
        <begin position="1609"/>
        <end position="1636"/>
    </location>
</feature>
<feature type="region of interest" description="Disordered" evidence="1">
    <location>
        <begin position="1726"/>
        <end position="1746"/>
    </location>
</feature>
<feature type="compositionally biased region" description="Polar residues" evidence="1">
    <location>
        <begin position="1944"/>
        <end position="1957"/>
    </location>
</feature>
<keyword evidence="4" id="KW-1185">Reference proteome</keyword>
<dbReference type="CDD" id="cd00122">
    <property type="entry name" value="MBD"/>
    <property type="match status" value="1"/>
</dbReference>
<feature type="region of interest" description="Disordered" evidence="1">
    <location>
        <begin position="1024"/>
        <end position="1060"/>
    </location>
</feature>
<feature type="compositionally biased region" description="Low complexity" evidence="1">
    <location>
        <begin position="1029"/>
        <end position="1041"/>
    </location>
</feature>
<feature type="compositionally biased region" description="Low complexity" evidence="1">
    <location>
        <begin position="804"/>
        <end position="820"/>
    </location>
</feature>
<evidence type="ECO:0000313" key="3">
    <source>
        <dbReference type="EMBL" id="GBN06668.1"/>
    </source>
</evidence>
<sequence>MDMYHANLLVPTNSRRRTKGRLPFIDSAEPVFPNDDEKLENEANIPENELEYDFSENPDDVDEEQVTIDLSEFLNENPLLTEPSENLADSGATLTDCHSQFRVTSSLADPTPVATEEISSQKDSSVVNEPIVVTEKCLDISETDTIPTTLPVSEMPPNVLSENNISIDSAKIPTDIVSNISPHKENILIKVKSSPSKNHKAKSTKATNLLQKYKNASRLKDFNKNNMKVFGKYPVVKCEKLDIENFIKTNSIKVRNWPIISTNNHFKTKSPLNKSNVTRKYKSQSNKVPKLLNKPISFNRCVSNSRNLSTVNKARSILIDALAANSSPLIIKTDNWKPEIANLTGGSNKFIIPENFQLPISQGFSKPVGNQRIIKLVHASSPLQINKLNTQTQKLPIITSVNKVTLGPKTFQLISPNTFAASKPEKNKAVTPILPKPNTEAISPVFLKDYTVIQPYVEDPTSPVKPKPLLTVPLDIVPVVNAFNQPELINAATETHSPIKSPMKSAKPVQSVFLNGAINQISTPVKMGKEPHPINMTELVHCNEETTVSNDLNKANNKSNVDLPIISPKSSMIDIVTSVFSKPQIKKQPKNKQNNLRSHRGGESSVLGCKAYNTTLNDMLFNDDFTDENYSLDDSIDMSSDTCPIDASNNILQSSQVYQRGRNDVDKSSTDSSSDQEKHKDKVFSKRKNNRKKIPTPHDSETLSASEGEEDNSRLKRLSYTKRKHKKLSVNTLHNHKKPTESPNTVPEFEENRNISREKLVVDTSTVKNASSSDKRNKLLKRAETIISSEDSPESFKIYKEKCLSSNKSSSSKPSLEESCTTSKSDTNSISNATLLNDEEKVNDSTMDHAQEKPRTVQESKIGVNNLRSRHKSTLKRQTAVALVKSKRIGYVRAKFKVNSKKPSNNKAMCNNKKSSRPADIIKEIKTITGGSSSCRRLQKKENTISEKANHFSSKTVSTRSKNESKSKTVSKAPKQTKKSLAVHSKTKKRIKTLKVLFKRPTPKQKSKSLELPFDDINLALLDNENDPNSLSENNTNLNSTFRDEKSHKMGTPSKEEHKCDAEVLPTELKSDDSLKENEILSNGIDGNSSVESSVGTEGGDFLHGENDVSTSEELKSYNISDKVKTIEDMSQNEKLNAINVSDNKQQPDTSIAESLSSPFILQENNSAAFSDSNLAMPSTEDLSNNISEDSDLDVRDKSQAENLAVPVHELSEDIINEVKIAPSEEIQDQDMDANNVLKEDNNDVSGCESIQEFGSKSGVNALLEDHNPDNNVYCDNSNQISSVSEETQKHSYDPNNSTVLEDGHESAQTCQEMSEFDHKLDYKVVENNEIKDTIESVKISEHNFDDTMVEPACGEIPGDTSVSDEIHEGDHIHNNRTVEEGDEIAHCEEMQNHDHNPDDNIVDKNIDEIKVTSEEIPDHDSVNNSTTNETIPTCEKLQKDDHNSDDTVIQNALNDSKTGKKRGRKPKRKSCPKIKISVSKKVDNLGSDSSSQNWYVSERKESTDSTQSEEQLTKDKLVGSKRGRKVAAKSSLPVNTLGKDERVCFETVAEVHAVDTDRNPSCDEVPSEMNAISGEVVSDNDLSNLVKDDASTVSSKMDKTCSVVLSAADSSNDTHANEVSSRPAKSHNKRKSSCLKPSTDLLVKVKEEPVDVSAESVLEHPNVTVNIKLENEEIAKSMDQITAETTHLPSRRGRPSSTANKKLKFDMTATEASEENQVQKKVIKKTSSKGIADSPSGSPSKLPEIGTVYSVGTPASCPRNRKKSYSTEAVIVPFSLGWMRELVHRSTESKSGQRMSDVYYFSPEGTKLRSMIEISNYLSRHPECTLTIENFTYWKELIYREPFEIQRSAKQKSSFGTPSGKIETSNQASIKKYLQSSTTPKKTSISVGNKSTPASSNAKKNAKTSVSNSDGNIDANESEKSSKLRVKSPVAPNAKKKADESANDSSSIMDTVENSDSSSSKPSRRVVKKVPFDNSFDDKSQPRPKRGRPSKSLNTSVPEPEFTKTVNAIKFSSVISQSDSSKSVVAGNSTILSKNYSKSTAPKRRPKLKLVFSKNNTS</sequence>
<gene>
    <name evidence="3" type="ORF">AVEN_117098_1</name>
</gene>
<feature type="compositionally biased region" description="Basic residues" evidence="1">
    <location>
        <begin position="685"/>
        <end position="695"/>
    </location>
</feature>
<feature type="region of interest" description="Disordered" evidence="1">
    <location>
        <begin position="647"/>
        <end position="754"/>
    </location>
</feature>
<feature type="region of interest" description="Disordered" evidence="1">
    <location>
        <begin position="949"/>
        <end position="981"/>
    </location>
</feature>
<dbReference type="OrthoDB" id="61560at2759"/>
<feature type="compositionally biased region" description="Polar residues" evidence="1">
    <location>
        <begin position="821"/>
        <end position="835"/>
    </location>
</feature>
<name>A0A4Y2KWK1_ARAVE</name>
<evidence type="ECO:0000313" key="4">
    <source>
        <dbReference type="Proteomes" id="UP000499080"/>
    </source>
</evidence>
<dbReference type="Proteomes" id="UP000499080">
    <property type="component" value="Unassembled WGS sequence"/>
</dbReference>
<feature type="region of interest" description="Disordered" evidence="1">
    <location>
        <begin position="804"/>
        <end position="859"/>
    </location>
</feature>
<dbReference type="SUPFAM" id="SSF54171">
    <property type="entry name" value="DNA-binding domain"/>
    <property type="match status" value="1"/>
</dbReference>
<feature type="compositionally biased region" description="Basic residues" evidence="1">
    <location>
        <begin position="715"/>
        <end position="728"/>
    </location>
</feature>